<dbReference type="SUPFAM" id="SSF55008">
    <property type="entry name" value="HMA, heavy metal-associated domain"/>
    <property type="match status" value="1"/>
</dbReference>
<evidence type="ECO:0000256" key="3">
    <source>
        <dbReference type="ARBA" id="ARBA00022741"/>
    </source>
</evidence>
<dbReference type="InterPro" id="IPR036163">
    <property type="entry name" value="HMA_dom_sf"/>
</dbReference>
<comment type="caution">
    <text evidence="7">The sequence shown here is derived from an EMBL/GenBank/DDBJ whole genome shotgun (WGS) entry which is preliminary data.</text>
</comment>
<keyword evidence="4" id="KW-0067">ATP-binding</keyword>
<feature type="compositionally biased region" description="Polar residues" evidence="5">
    <location>
        <begin position="36"/>
        <end position="45"/>
    </location>
</feature>
<keyword evidence="3" id="KW-0547">Nucleotide-binding</keyword>
<dbReference type="CDD" id="cd00371">
    <property type="entry name" value="HMA"/>
    <property type="match status" value="1"/>
</dbReference>
<dbReference type="Gene3D" id="3.30.70.100">
    <property type="match status" value="1"/>
</dbReference>
<feature type="region of interest" description="Disordered" evidence="5">
    <location>
        <begin position="263"/>
        <end position="286"/>
    </location>
</feature>
<dbReference type="EC" id="3.6.3.3" evidence="7"/>
<protein>
    <submittedName>
        <fullName evidence="7">Putative cadmium-transporting ATPase</fullName>
        <ecNumber evidence="7">3.6.3.3</ecNumber>
    </submittedName>
</protein>
<dbReference type="InterPro" id="IPR051014">
    <property type="entry name" value="Cation_Transport_ATPase_IB"/>
</dbReference>
<evidence type="ECO:0000256" key="1">
    <source>
        <dbReference type="ARBA" id="ARBA00004141"/>
    </source>
</evidence>
<proteinExistence type="inferred from homology"/>
<dbReference type="InterPro" id="IPR006121">
    <property type="entry name" value="HMA_dom"/>
</dbReference>
<organism evidence="7 8">
    <name type="scientific">Candidatus Accumulibacter appositus</name>
    <dbReference type="NCBI Taxonomy" id="1454003"/>
    <lineage>
        <taxon>Bacteria</taxon>
        <taxon>Pseudomonadati</taxon>
        <taxon>Pseudomonadota</taxon>
        <taxon>Betaproteobacteria</taxon>
        <taxon>Candidatus Accumulibacter</taxon>
    </lineage>
</organism>
<feature type="compositionally biased region" description="Polar residues" evidence="5">
    <location>
        <begin position="272"/>
        <end position="286"/>
    </location>
</feature>
<dbReference type="GO" id="GO:0046872">
    <property type="term" value="F:metal ion binding"/>
    <property type="evidence" value="ECO:0007669"/>
    <property type="project" value="InterPro"/>
</dbReference>
<dbReference type="PATRIC" id="fig|1454003.3.peg.918"/>
<feature type="compositionally biased region" description="Basic and acidic residues" evidence="5">
    <location>
        <begin position="17"/>
        <end position="29"/>
    </location>
</feature>
<dbReference type="Proteomes" id="UP000021816">
    <property type="component" value="Unassembled WGS sequence"/>
</dbReference>
<accession>A0A011QT00</accession>
<evidence type="ECO:0000313" key="8">
    <source>
        <dbReference type="Proteomes" id="UP000021816"/>
    </source>
</evidence>
<dbReference type="GO" id="GO:0005524">
    <property type="term" value="F:ATP binding"/>
    <property type="evidence" value="ECO:0007669"/>
    <property type="project" value="UniProtKB-KW"/>
</dbReference>
<dbReference type="PANTHER" id="PTHR48085">
    <property type="entry name" value="CADMIUM/ZINC-TRANSPORTING ATPASE HMA2-RELATED"/>
    <property type="match status" value="1"/>
</dbReference>
<dbReference type="PROSITE" id="PS50846">
    <property type="entry name" value="HMA_2"/>
    <property type="match status" value="1"/>
</dbReference>
<comment type="subcellular location">
    <subcellularLocation>
        <location evidence="1">Membrane</location>
        <topology evidence="1">Multi-pass membrane protein</topology>
    </subcellularLocation>
</comment>
<evidence type="ECO:0000256" key="2">
    <source>
        <dbReference type="ARBA" id="ARBA00006024"/>
    </source>
</evidence>
<dbReference type="GO" id="GO:0015086">
    <property type="term" value="F:cadmium ion transmembrane transporter activity"/>
    <property type="evidence" value="ECO:0007669"/>
    <property type="project" value="TreeGrafter"/>
</dbReference>
<sequence>MPSRPVKITHAHDALPAHHENGHSHDQGHKCCAADSSPTSGNASSVTAKIPAGYTLTRLRVAQMDCPTEEALIRNKLSGLATVSGMEFNLMQRVLTVVHQDNTLAVVETAIRDLGMSTEPMATSKQGSVSTEVVSKPWWPLALAGLAALGAEIVHWLGLPEWLSGLLALVAITISGVGTFKKGWIALRHGNLNINALMSIAVTGAVLLRQWPEAAMVMVLFALAELIEAKSLDRARNAIRGLLQLTPEMATYGRRTAIGSSCRPRPWPSAKSCASNLVSASPSMVS</sequence>
<dbReference type="EMBL" id="JEMX01000015">
    <property type="protein sequence ID" value="EXI81944.1"/>
    <property type="molecule type" value="Genomic_DNA"/>
</dbReference>
<feature type="region of interest" description="Disordered" evidence="5">
    <location>
        <begin position="17"/>
        <end position="45"/>
    </location>
</feature>
<gene>
    <name evidence="7" type="primary">cadA_1</name>
    <name evidence="7" type="ORF">AW10_00889</name>
</gene>
<feature type="domain" description="HMA" evidence="6">
    <location>
        <begin position="55"/>
        <end position="119"/>
    </location>
</feature>
<dbReference type="AlphaFoldDB" id="A0A011QT00"/>
<name>A0A011QT00_9PROT</name>
<evidence type="ECO:0000256" key="5">
    <source>
        <dbReference type="SAM" id="MobiDB-lite"/>
    </source>
</evidence>
<evidence type="ECO:0000313" key="7">
    <source>
        <dbReference type="EMBL" id="EXI81944.1"/>
    </source>
</evidence>
<comment type="similarity">
    <text evidence="2">Belongs to the cation transport ATPase (P-type) (TC 3.A.3) family. Type IB subfamily.</text>
</comment>
<dbReference type="STRING" id="1454003.AW10_00889"/>
<evidence type="ECO:0000256" key="4">
    <source>
        <dbReference type="ARBA" id="ARBA00022840"/>
    </source>
</evidence>
<dbReference type="GO" id="GO:0016787">
    <property type="term" value="F:hydrolase activity"/>
    <property type="evidence" value="ECO:0007669"/>
    <property type="project" value="UniProtKB-KW"/>
</dbReference>
<dbReference type="PANTHER" id="PTHR48085:SF5">
    <property type="entry name" value="CADMIUM_ZINC-TRANSPORTING ATPASE HMA4-RELATED"/>
    <property type="match status" value="1"/>
</dbReference>
<keyword evidence="7" id="KW-0378">Hydrolase</keyword>
<evidence type="ECO:0000259" key="6">
    <source>
        <dbReference type="PROSITE" id="PS50846"/>
    </source>
</evidence>
<dbReference type="GO" id="GO:0016020">
    <property type="term" value="C:membrane"/>
    <property type="evidence" value="ECO:0007669"/>
    <property type="project" value="UniProtKB-SubCell"/>
</dbReference>
<reference evidence="7 8" key="1">
    <citation type="submission" date="2014-02" db="EMBL/GenBank/DDBJ databases">
        <title>Expanding our view of genomic diversity in Candidatus Accumulibacter clades.</title>
        <authorList>
            <person name="Skennerton C.T."/>
            <person name="Barr J.J."/>
            <person name="Slater F.R."/>
            <person name="Bond P.L."/>
            <person name="Tyson G.W."/>
        </authorList>
    </citation>
    <scope>NUCLEOTIDE SEQUENCE [LARGE SCALE GENOMIC DNA]</scope>
    <source>
        <strain evidence="8">BA-92</strain>
    </source>
</reference>